<accession>A0A3G9IUJ5</accession>
<dbReference type="OrthoDB" id="2675752at2"/>
<dbReference type="EMBL" id="AP019308">
    <property type="protein sequence ID" value="BBH21932.1"/>
    <property type="molecule type" value="Genomic_DNA"/>
</dbReference>
<dbReference type="RefSeq" id="WP_125659199.1">
    <property type="nucleotide sequence ID" value="NZ_AP019308.1"/>
</dbReference>
<dbReference type="Pfam" id="PF01547">
    <property type="entry name" value="SBP_bac_1"/>
    <property type="match status" value="1"/>
</dbReference>
<organism evidence="1 2">
    <name type="scientific">Paenibacillus baekrokdamisoli</name>
    <dbReference type="NCBI Taxonomy" id="1712516"/>
    <lineage>
        <taxon>Bacteria</taxon>
        <taxon>Bacillati</taxon>
        <taxon>Bacillota</taxon>
        <taxon>Bacilli</taxon>
        <taxon>Bacillales</taxon>
        <taxon>Paenibacillaceae</taxon>
        <taxon>Paenibacillus</taxon>
    </lineage>
</organism>
<name>A0A3G9IUJ5_9BACL</name>
<dbReference type="PANTHER" id="PTHR43649">
    <property type="entry name" value="ARABINOSE-BINDING PROTEIN-RELATED"/>
    <property type="match status" value="1"/>
</dbReference>
<dbReference type="InterPro" id="IPR050490">
    <property type="entry name" value="Bact_solute-bd_prot1"/>
</dbReference>
<dbReference type="PROSITE" id="PS51257">
    <property type="entry name" value="PROKAR_LIPOPROTEIN"/>
    <property type="match status" value="1"/>
</dbReference>
<protein>
    <submittedName>
        <fullName evidence="1">Uncharacterized protein</fullName>
    </submittedName>
</protein>
<dbReference type="AlphaFoldDB" id="A0A3G9IUJ5"/>
<dbReference type="InterPro" id="IPR006059">
    <property type="entry name" value="SBP"/>
</dbReference>
<dbReference type="KEGG" id="pbk:Back11_32770"/>
<dbReference type="PANTHER" id="PTHR43649:SF12">
    <property type="entry name" value="DIACETYLCHITOBIOSE BINDING PROTEIN DASA"/>
    <property type="match status" value="1"/>
</dbReference>
<evidence type="ECO:0000313" key="1">
    <source>
        <dbReference type="EMBL" id="BBH21932.1"/>
    </source>
</evidence>
<reference evidence="1 2" key="1">
    <citation type="submission" date="2018-11" db="EMBL/GenBank/DDBJ databases">
        <title>Complete genome sequence of Paenibacillus baekrokdamisoli strain KCTC 33723.</title>
        <authorList>
            <person name="Kang S.W."/>
            <person name="Lee K.C."/>
            <person name="Kim K.K."/>
            <person name="Kim J.S."/>
            <person name="Kim D.S."/>
            <person name="Ko S.H."/>
            <person name="Yang S.H."/>
            <person name="Lee J.S."/>
        </authorList>
    </citation>
    <scope>NUCLEOTIDE SEQUENCE [LARGE SCALE GENOMIC DNA]</scope>
    <source>
        <strain evidence="1 2">KCTC 33723</strain>
    </source>
</reference>
<dbReference type="Gene3D" id="3.40.190.10">
    <property type="entry name" value="Periplasmic binding protein-like II"/>
    <property type="match status" value="1"/>
</dbReference>
<dbReference type="Proteomes" id="UP000275368">
    <property type="component" value="Chromosome"/>
</dbReference>
<sequence>MRRHWLHIISITLVVSILSLMTIGCSSETPVQGMKGTLKIAVRDKGTYEYLYQDYIDAAYPDLKVELVEMETDQYHNTTIEEFKKKLEREKPDLILCDIWRFNTLVNEDVFMDIADKMYQSGMKEDDFYPGMIDWLKQDGGGKLYALAQNFQSAFLYYNEDLFKKAGVEFPQDGMTLEEVYKLASRFKSGGSSKDRIVGFHQSFSNLPYNVLEDFQRSEGIRMVDLRSGKVSIDTPSWHHIVESVVNLYQFGTLSLKEIKPKVINGVQTYDQEASEQADLFGQGKAAMTISYYNEHNNYKFKWGAVLPPVSSTQRNRSANIYVFDVMAIRSGSTNSEMAWKIIELMTSDHIAKVSSKLGTVSGFSSKKSYLNYSQNQLVNKVFDLLPIHTPYFSNDKYDETIFYKSFQDIINSEVAAAVKGEKSVDQIIAAIQKEGQALLDAAKIKK</sequence>
<dbReference type="SUPFAM" id="SSF53850">
    <property type="entry name" value="Periplasmic binding protein-like II"/>
    <property type="match status" value="1"/>
</dbReference>
<gene>
    <name evidence="1" type="ORF">Back11_32770</name>
</gene>
<keyword evidence="2" id="KW-1185">Reference proteome</keyword>
<proteinExistence type="predicted"/>
<evidence type="ECO:0000313" key="2">
    <source>
        <dbReference type="Proteomes" id="UP000275368"/>
    </source>
</evidence>